<reference evidence="1 2" key="1">
    <citation type="submission" date="2020-02" db="EMBL/GenBank/DDBJ databases">
        <title>Draft genome sequence of Haematococcus lacustris strain NIES-144.</title>
        <authorList>
            <person name="Morimoto D."/>
            <person name="Nakagawa S."/>
            <person name="Yoshida T."/>
            <person name="Sawayama S."/>
        </authorList>
    </citation>
    <scope>NUCLEOTIDE SEQUENCE [LARGE SCALE GENOMIC DNA]</scope>
    <source>
        <strain evidence="1 2">NIES-144</strain>
    </source>
</reference>
<name>A0A699YLM4_HAELA</name>
<protein>
    <submittedName>
        <fullName evidence="1">Uncharacterized protein</fullName>
    </submittedName>
</protein>
<dbReference type="PROSITE" id="PS51257">
    <property type="entry name" value="PROKAR_LIPOPROTEIN"/>
    <property type="match status" value="1"/>
</dbReference>
<comment type="caution">
    <text evidence="1">The sequence shown here is derived from an EMBL/GenBank/DDBJ whole genome shotgun (WGS) entry which is preliminary data.</text>
</comment>
<feature type="non-terminal residue" evidence="1">
    <location>
        <position position="1"/>
    </location>
</feature>
<accession>A0A699YLM4</accession>
<dbReference type="AlphaFoldDB" id="A0A699YLM4"/>
<evidence type="ECO:0000313" key="2">
    <source>
        <dbReference type="Proteomes" id="UP000485058"/>
    </source>
</evidence>
<dbReference type="EMBL" id="BLLF01000313">
    <property type="protein sequence ID" value="GFH10411.1"/>
    <property type="molecule type" value="Genomic_DNA"/>
</dbReference>
<evidence type="ECO:0000313" key="1">
    <source>
        <dbReference type="EMBL" id="GFH10411.1"/>
    </source>
</evidence>
<keyword evidence="2" id="KW-1185">Reference proteome</keyword>
<sequence>MEVRARAGALACSPIAAACSVPKKKGPSSEGWAGRRKVVYQLLQPGLIGVGGVMCTTSSTRLA</sequence>
<dbReference type="Proteomes" id="UP000485058">
    <property type="component" value="Unassembled WGS sequence"/>
</dbReference>
<gene>
    <name evidence="1" type="ORF">HaLaN_05718</name>
</gene>
<proteinExistence type="predicted"/>
<organism evidence="1 2">
    <name type="scientific">Haematococcus lacustris</name>
    <name type="common">Green alga</name>
    <name type="synonym">Haematococcus pluvialis</name>
    <dbReference type="NCBI Taxonomy" id="44745"/>
    <lineage>
        <taxon>Eukaryota</taxon>
        <taxon>Viridiplantae</taxon>
        <taxon>Chlorophyta</taxon>
        <taxon>core chlorophytes</taxon>
        <taxon>Chlorophyceae</taxon>
        <taxon>CS clade</taxon>
        <taxon>Chlamydomonadales</taxon>
        <taxon>Haematococcaceae</taxon>
        <taxon>Haematococcus</taxon>
    </lineage>
</organism>